<reference evidence="3 4" key="1">
    <citation type="journal article" date="2016" name="Genome Announc.">
        <title>First Complete Genome Sequence of a Subdivision 6 Acidobacterium Strain.</title>
        <authorList>
            <person name="Huang S."/>
            <person name="Vieira S."/>
            <person name="Bunk B."/>
            <person name="Riedel T."/>
            <person name="Sproer C."/>
            <person name="Overmann J."/>
        </authorList>
    </citation>
    <scope>NUCLEOTIDE SEQUENCE [LARGE SCALE GENOMIC DNA]</scope>
    <source>
        <strain evidence="4">DSM 100886 HEG_-6_39</strain>
    </source>
</reference>
<feature type="chain" id="PRO_5007357210" evidence="2">
    <location>
        <begin position="25"/>
        <end position="468"/>
    </location>
</feature>
<reference evidence="4" key="2">
    <citation type="submission" date="2016-04" db="EMBL/GenBank/DDBJ databases">
        <title>First Complete Genome Sequence of a Subdivision 6 Acidobacterium.</title>
        <authorList>
            <person name="Huang S."/>
            <person name="Vieira S."/>
            <person name="Bunk B."/>
            <person name="Riedel T."/>
            <person name="Sproeer C."/>
            <person name="Overmann J."/>
        </authorList>
    </citation>
    <scope>NUCLEOTIDE SEQUENCE [LARGE SCALE GENOMIC DNA]</scope>
    <source>
        <strain evidence="4">DSM 100886 HEG_-6_39</strain>
    </source>
</reference>
<dbReference type="GO" id="GO:0015562">
    <property type="term" value="F:efflux transmembrane transporter activity"/>
    <property type="evidence" value="ECO:0007669"/>
    <property type="project" value="InterPro"/>
</dbReference>
<dbReference type="Proteomes" id="UP000076079">
    <property type="component" value="Chromosome"/>
</dbReference>
<dbReference type="PANTHER" id="PTHR30203:SF30">
    <property type="entry name" value="OUTER MEMBRANE PROTEIN-RELATED"/>
    <property type="match status" value="1"/>
</dbReference>
<gene>
    <name evidence="3" type="primary">oprM_1</name>
    <name evidence="3" type="ORF">LuPra_01791</name>
</gene>
<feature type="signal peptide" evidence="2">
    <location>
        <begin position="1"/>
        <end position="24"/>
    </location>
</feature>
<comment type="subcellular location">
    <subcellularLocation>
        <location evidence="2">Cell membrane</location>
        <topology evidence="2">Lipid-anchor</topology>
    </subcellularLocation>
</comment>
<dbReference type="STRING" id="1855912.LuPra_01791"/>
<proteinExistence type="inferred from homology"/>
<name>A0A143PJ45_LUTPR</name>
<dbReference type="Gene3D" id="2.20.200.10">
    <property type="entry name" value="Outer membrane efflux proteins (OEP)"/>
    <property type="match status" value="1"/>
</dbReference>
<evidence type="ECO:0000313" key="3">
    <source>
        <dbReference type="EMBL" id="AMY08587.1"/>
    </source>
</evidence>
<dbReference type="GO" id="GO:0005886">
    <property type="term" value="C:plasma membrane"/>
    <property type="evidence" value="ECO:0007669"/>
    <property type="project" value="UniProtKB-SubCell"/>
</dbReference>
<keyword evidence="2" id="KW-1134">Transmembrane beta strand</keyword>
<evidence type="ECO:0000256" key="1">
    <source>
        <dbReference type="ARBA" id="ARBA00007613"/>
    </source>
</evidence>
<comment type="similarity">
    <text evidence="1 2">Belongs to the outer membrane factor (OMF) (TC 1.B.17) family.</text>
</comment>
<keyword evidence="2" id="KW-0812">Transmembrane</keyword>
<keyword evidence="4" id="KW-1185">Reference proteome</keyword>
<dbReference type="AlphaFoldDB" id="A0A143PJ45"/>
<dbReference type="EMBL" id="CP015136">
    <property type="protein sequence ID" value="AMY08587.1"/>
    <property type="molecule type" value="Genomic_DNA"/>
</dbReference>
<evidence type="ECO:0000256" key="2">
    <source>
        <dbReference type="RuleBase" id="RU362097"/>
    </source>
</evidence>
<keyword evidence="2" id="KW-0472">Membrane</keyword>
<dbReference type="Pfam" id="PF02321">
    <property type="entry name" value="OEP"/>
    <property type="match status" value="2"/>
</dbReference>
<keyword evidence="2" id="KW-0564">Palmitate</keyword>
<evidence type="ECO:0000313" key="4">
    <source>
        <dbReference type="Proteomes" id="UP000076079"/>
    </source>
</evidence>
<dbReference type="PATRIC" id="fig|1813736.3.peg.1877"/>
<protein>
    <submittedName>
        <fullName evidence="3">Outer membrane protein OprM</fullName>
    </submittedName>
</protein>
<dbReference type="NCBIfam" id="TIGR01845">
    <property type="entry name" value="outer_NodT"/>
    <property type="match status" value="1"/>
</dbReference>
<dbReference type="KEGG" id="abac:LuPra_01791"/>
<organism evidence="3 4">
    <name type="scientific">Luteitalea pratensis</name>
    <dbReference type="NCBI Taxonomy" id="1855912"/>
    <lineage>
        <taxon>Bacteria</taxon>
        <taxon>Pseudomonadati</taxon>
        <taxon>Acidobacteriota</taxon>
        <taxon>Vicinamibacteria</taxon>
        <taxon>Vicinamibacterales</taxon>
        <taxon>Vicinamibacteraceae</taxon>
        <taxon>Luteitalea</taxon>
    </lineage>
</organism>
<dbReference type="SUPFAM" id="SSF56954">
    <property type="entry name" value="Outer membrane efflux proteins (OEP)"/>
    <property type="match status" value="1"/>
</dbReference>
<sequence precursor="true">MTPRMTLKTTTYLAAAMALAVTLAACKTVGPDYTRPAATTPDAFRGADPAAVGRSLGEEPWAAVFPDEVLRQLIAEALANNLDARIAATRVLQATAQLGITKADQLPTVTGQVSGQGQRGAVFGGTRVPTIGIAQASVGLAWEIDFWGKYRRATEAAQADLARTEWGQRAIITSLVSEVASQYFLLRALDLQLEIATRTLASRDESLRLTVVRERGGATPLVDVRQAEQLVLGAKAQIADVQGRIEQVEHALSVLLARAPGPILRGQALVEQPRPPALPPGLPATLLERRPDLQQAEQQLVAATARIGVAESFKYPQIGLTGSGGVASTSLANLLTSGTWAIGTNLVQPIFNAGRNRNRVALAEAQAQEAALVWQGAVLQALREVSDALVGYTRQREVRSNQEALVVAATDSRRLADLRYRGGATSYLEVLDSDTRLYIAELGLVQAQLAELSAYVEVYRALGGGWTS</sequence>
<keyword evidence="2" id="KW-0449">Lipoprotein</keyword>
<dbReference type="Gene3D" id="1.20.1600.10">
    <property type="entry name" value="Outer membrane efflux proteins (OEP)"/>
    <property type="match status" value="1"/>
</dbReference>
<dbReference type="InterPro" id="IPR010131">
    <property type="entry name" value="MdtP/NodT-like"/>
</dbReference>
<keyword evidence="2" id="KW-0732">Signal</keyword>
<dbReference type="PROSITE" id="PS51257">
    <property type="entry name" value="PROKAR_LIPOPROTEIN"/>
    <property type="match status" value="1"/>
</dbReference>
<accession>A0A143PJ45</accession>
<dbReference type="InterPro" id="IPR003423">
    <property type="entry name" value="OMP_efflux"/>
</dbReference>
<dbReference type="PANTHER" id="PTHR30203">
    <property type="entry name" value="OUTER MEMBRANE CATION EFFLUX PROTEIN"/>
    <property type="match status" value="1"/>
</dbReference>